<protein>
    <recommendedName>
        <fullName evidence="3">Nephrocystin 3-like N-terminal domain-containing protein</fullName>
    </recommendedName>
</protein>
<keyword evidence="5" id="KW-1185">Reference proteome</keyword>
<sequence>MDPDSSSEAWRGDHSARQPQSRRRGPEEDWDHSRTGRQVGPRQLESANQRLTTAALFANSHHNSFIRSTINVAGGDQTNTFVEDSEAGLKLLYQAIAHVGAFHDSEIRYPPPKCHPETRKAVLSDISSWILGDARVGARVHWLYGPAGAGRGAEAENPVHWLYGPAGAGKSAIAQTLAEREQSNHLAASFFFSRSDPSRNNPKSLILIISYCLAIWCRNSQLRAAIDSAVKKRPAILGSAIEKQFRKLVVKPFRAIPKESWETLPRVVIIDGLDECLGSDSQRRVLTALFGGLGNQTPLRFLIASRPEPGIRDFFGQHCGITTRTGLSDDYSTSRDIEVYLRDGFKAIVEESHSDVMAHIALPWPPIGVIDDLVQRASGQFIYASTVLKYVGDEYSLPAERLELVLGLPLGDPDAFSELDALYRQILSSNRNKARVVQILGTVLAIKDIRSLQSSELQLINWHYFVSDREVIDIVEQLLSLPTGAVTVSLRGMHSVLQIDSGIGKFRHKSFLDFLFDARRSGEYFIDKALFHEQLARVCMKITNDLSPSLRSYAKYNCLTHIHLAKSTTDLVTELRCFNFCDTVIGCYLGHWFEPTPFYVSRSISIFQKFAKVLESHQIKTLSDSLQLGIYLANTDRRELSKEFLSELELLFAFAIDCHYAPLHAIFSHDASRNIDILDDFGCTISFLSMKEIFLCVDPRLHSHSHSTASSSSNPVWHFIDFKRGRSRLAKHCLRTIRLKDRTRWDLSPGRFERSYVYAQSRMSELLHHSPLDMELQHELKKTTPYLEGTEELHKVLLWLQSFPDDQRNIPMEVAIRQCSKQSHELSDANLAFYLQRRRTPGLMNYYIDDINIIDSWIVNRINKACV</sequence>
<dbReference type="InterPro" id="IPR027417">
    <property type="entry name" value="P-loop_NTPase"/>
</dbReference>
<proteinExistence type="predicted"/>
<feature type="domain" description="Nephrocystin 3-like N-terminal" evidence="3">
    <location>
        <begin position="155"/>
        <end position="306"/>
    </location>
</feature>
<dbReference type="InterPro" id="IPR056884">
    <property type="entry name" value="NPHP3-like_N"/>
</dbReference>
<organism evidence="4 5">
    <name type="scientific">Tetrapyrgos nigripes</name>
    <dbReference type="NCBI Taxonomy" id="182062"/>
    <lineage>
        <taxon>Eukaryota</taxon>
        <taxon>Fungi</taxon>
        <taxon>Dikarya</taxon>
        <taxon>Basidiomycota</taxon>
        <taxon>Agaricomycotina</taxon>
        <taxon>Agaricomycetes</taxon>
        <taxon>Agaricomycetidae</taxon>
        <taxon>Agaricales</taxon>
        <taxon>Marasmiineae</taxon>
        <taxon>Marasmiaceae</taxon>
        <taxon>Tetrapyrgos</taxon>
    </lineage>
</organism>
<dbReference type="Proteomes" id="UP000559256">
    <property type="component" value="Unassembled WGS sequence"/>
</dbReference>
<reference evidence="4 5" key="1">
    <citation type="journal article" date="2020" name="ISME J.">
        <title>Uncovering the hidden diversity of litter-decomposition mechanisms in mushroom-forming fungi.</title>
        <authorList>
            <person name="Floudas D."/>
            <person name="Bentzer J."/>
            <person name="Ahren D."/>
            <person name="Johansson T."/>
            <person name="Persson P."/>
            <person name="Tunlid A."/>
        </authorList>
    </citation>
    <scope>NUCLEOTIDE SEQUENCE [LARGE SCALE GENOMIC DNA]</scope>
    <source>
        <strain evidence="4 5">CBS 291.85</strain>
    </source>
</reference>
<evidence type="ECO:0000313" key="4">
    <source>
        <dbReference type="EMBL" id="KAF5361393.1"/>
    </source>
</evidence>
<evidence type="ECO:0000256" key="1">
    <source>
        <dbReference type="ARBA" id="ARBA00022737"/>
    </source>
</evidence>
<name>A0A8H5GAL5_9AGAR</name>
<dbReference type="OrthoDB" id="21416at2759"/>
<dbReference type="PANTHER" id="PTHR10039">
    <property type="entry name" value="AMELOGENIN"/>
    <property type="match status" value="1"/>
</dbReference>
<evidence type="ECO:0000256" key="2">
    <source>
        <dbReference type="SAM" id="MobiDB-lite"/>
    </source>
</evidence>
<accession>A0A8H5GAL5</accession>
<feature type="region of interest" description="Disordered" evidence="2">
    <location>
        <begin position="1"/>
        <end position="44"/>
    </location>
</feature>
<dbReference type="Pfam" id="PF24883">
    <property type="entry name" value="NPHP3_N"/>
    <property type="match status" value="1"/>
</dbReference>
<gene>
    <name evidence="4" type="ORF">D9758_006272</name>
</gene>
<evidence type="ECO:0000259" key="3">
    <source>
        <dbReference type="Pfam" id="PF24883"/>
    </source>
</evidence>
<dbReference type="Gene3D" id="3.40.50.300">
    <property type="entry name" value="P-loop containing nucleotide triphosphate hydrolases"/>
    <property type="match status" value="1"/>
</dbReference>
<keyword evidence="1" id="KW-0677">Repeat</keyword>
<feature type="compositionally biased region" description="Basic and acidic residues" evidence="2">
    <location>
        <begin position="24"/>
        <end position="34"/>
    </location>
</feature>
<comment type="caution">
    <text evidence="4">The sequence shown here is derived from an EMBL/GenBank/DDBJ whole genome shotgun (WGS) entry which is preliminary data.</text>
</comment>
<dbReference type="SUPFAM" id="SSF52540">
    <property type="entry name" value="P-loop containing nucleoside triphosphate hydrolases"/>
    <property type="match status" value="1"/>
</dbReference>
<dbReference type="AlphaFoldDB" id="A0A8H5GAL5"/>
<dbReference type="EMBL" id="JAACJM010000040">
    <property type="protein sequence ID" value="KAF5361393.1"/>
    <property type="molecule type" value="Genomic_DNA"/>
</dbReference>
<dbReference type="PANTHER" id="PTHR10039:SF17">
    <property type="entry name" value="FUNGAL STAND N-TERMINAL GOODBYE DOMAIN-CONTAINING PROTEIN-RELATED"/>
    <property type="match status" value="1"/>
</dbReference>
<evidence type="ECO:0000313" key="5">
    <source>
        <dbReference type="Proteomes" id="UP000559256"/>
    </source>
</evidence>